<dbReference type="Proteomes" id="UP001432180">
    <property type="component" value="Chromosome"/>
</dbReference>
<accession>A0ABZ0S8Q7</accession>
<evidence type="ECO:0000313" key="3">
    <source>
        <dbReference type="Proteomes" id="UP001432180"/>
    </source>
</evidence>
<reference evidence="2 3" key="1">
    <citation type="journal article" date="2023" name="Microorganisms">
        <title>Thiorhodovibrio frisius and Trv. litoralis spp. nov., Two Novel Members from a Clade of Fastidious Purple Sulfur Bacteria That Exhibit Unique Red-Shifted Light-Harvesting Capabilities.</title>
        <authorList>
            <person name="Methner A."/>
            <person name="Kuzyk S.B."/>
            <person name="Petersen J."/>
            <person name="Bauer S."/>
            <person name="Brinkmann H."/>
            <person name="Sichau K."/>
            <person name="Wanner G."/>
            <person name="Wolf J."/>
            <person name="Neumann-Schaal M."/>
            <person name="Henke P."/>
            <person name="Tank M."/>
            <person name="Sproer C."/>
            <person name="Bunk B."/>
            <person name="Overmann J."/>
        </authorList>
    </citation>
    <scope>NUCLEOTIDE SEQUENCE [LARGE SCALE GENOMIC DNA]</scope>
    <source>
        <strain evidence="2 3">DSM 6702</strain>
    </source>
</reference>
<proteinExistence type="predicted"/>
<feature type="region of interest" description="Disordered" evidence="1">
    <location>
        <begin position="32"/>
        <end position="61"/>
    </location>
</feature>
<gene>
    <name evidence="2" type="ORF">Thiowin_00839</name>
</gene>
<evidence type="ECO:0000256" key="1">
    <source>
        <dbReference type="SAM" id="MobiDB-lite"/>
    </source>
</evidence>
<protein>
    <submittedName>
        <fullName evidence="2">Uncharacterized protein</fullName>
    </submittedName>
</protein>
<name>A0ABZ0S8Q7_9GAMM</name>
<evidence type="ECO:0000313" key="2">
    <source>
        <dbReference type="EMBL" id="WPL15910.1"/>
    </source>
</evidence>
<sequence>MGTDRENTVTGTAVSARIRHRGIQNPRRYITRCRQEEDVTRGRQARGNKKNPDRFPGRGSC</sequence>
<dbReference type="EMBL" id="CP121472">
    <property type="protein sequence ID" value="WPL15910.1"/>
    <property type="molecule type" value="Genomic_DNA"/>
</dbReference>
<feature type="compositionally biased region" description="Basic and acidic residues" evidence="1">
    <location>
        <begin position="50"/>
        <end position="61"/>
    </location>
</feature>
<organism evidence="2 3">
    <name type="scientific">Thiorhodovibrio winogradskyi</name>
    <dbReference type="NCBI Taxonomy" id="77007"/>
    <lineage>
        <taxon>Bacteria</taxon>
        <taxon>Pseudomonadati</taxon>
        <taxon>Pseudomonadota</taxon>
        <taxon>Gammaproteobacteria</taxon>
        <taxon>Chromatiales</taxon>
        <taxon>Chromatiaceae</taxon>
        <taxon>Thiorhodovibrio</taxon>
    </lineage>
</organism>
<keyword evidence="3" id="KW-1185">Reference proteome</keyword>